<keyword evidence="2" id="KW-0677">Repeat</keyword>
<evidence type="ECO:0000256" key="3">
    <source>
        <dbReference type="PROSITE-ProRule" id="PRU00221"/>
    </source>
</evidence>
<dbReference type="GO" id="GO:0030042">
    <property type="term" value="P:actin filament depolymerization"/>
    <property type="evidence" value="ECO:0007669"/>
    <property type="project" value="TreeGrafter"/>
</dbReference>
<dbReference type="Proteomes" id="UP000241769">
    <property type="component" value="Unassembled WGS sequence"/>
</dbReference>
<dbReference type="InParanoid" id="A0A2P6NBV6"/>
<dbReference type="PANTHER" id="PTHR19856:SF0">
    <property type="entry name" value="WD REPEAT-CONTAINING PROTEIN 1"/>
    <property type="match status" value="1"/>
</dbReference>
<keyword evidence="1 3" id="KW-0853">WD repeat</keyword>
<dbReference type="CDD" id="cd00200">
    <property type="entry name" value="WD40"/>
    <property type="match status" value="2"/>
</dbReference>
<protein>
    <submittedName>
        <fullName evidence="5">WD40 repeat-containing protein</fullName>
    </submittedName>
</protein>
<feature type="repeat" description="WD" evidence="3">
    <location>
        <begin position="579"/>
        <end position="620"/>
    </location>
</feature>
<feature type="repeat" description="WD" evidence="3">
    <location>
        <begin position="923"/>
        <end position="961"/>
    </location>
</feature>
<dbReference type="Gene3D" id="2.130.10.10">
    <property type="entry name" value="YVTN repeat-like/Quinoprotein amine dehydrogenase"/>
    <property type="match status" value="2"/>
</dbReference>
<dbReference type="InterPro" id="IPR011047">
    <property type="entry name" value="Quinoprotein_ADH-like_sf"/>
</dbReference>
<evidence type="ECO:0000256" key="1">
    <source>
        <dbReference type="ARBA" id="ARBA00022574"/>
    </source>
</evidence>
<dbReference type="InterPro" id="IPR015943">
    <property type="entry name" value="WD40/YVTN_repeat-like_dom_sf"/>
</dbReference>
<feature type="domain" description="NAD-dependent epimerase/dehydratase" evidence="4">
    <location>
        <begin position="4"/>
        <end position="217"/>
    </location>
</feature>
<dbReference type="PROSITE" id="PS00678">
    <property type="entry name" value="WD_REPEATS_1"/>
    <property type="match status" value="1"/>
</dbReference>
<dbReference type="InterPro" id="IPR002110">
    <property type="entry name" value="Ankyrin_rpt"/>
</dbReference>
<organism evidence="5 6">
    <name type="scientific">Planoprotostelium fungivorum</name>
    <dbReference type="NCBI Taxonomy" id="1890364"/>
    <lineage>
        <taxon>Eukaryota</taxon>
        <taxon>Amoebozoa</taxon>
        <taxon>Evosea</taxon>
        <taxon>Variosea</taxon>
        <taxon>Cavosteliida</taxon>
        <taxon>Cavosteliaceae</taxon>
        <taxon>Planoprotostelium</taxon>
    </lineage>
</organism>
<dbReference type="EMBL" id="MDYQ01000124">
    <property type="protein sequence ID" value="PRP81446.1"/>
    <property type="molecule type" value="Genomic_DNA"/>
</dbReference>
<reference evidence="5 6" key="1">
    <citation type="journal article" date="2018" name="Genome Biol. Evol.">
        <title>Multiple Roots of Fruiting Body Formation in Amoebozoa.</title>
        <authorList>
            <person name="Hillmann F."/>
            <person name="Forbes G."/>
            <person name="Novohradska S."/>
            <person name="Ferling I."/>
            <person name="Riege K."/>
            <person name="Groth M."/>
            <person name="Westermann M."/>
            <person name="Marz M."/>
            <person name="Spaller T."/>
            <person name="Winckler T."/>
            <person name="Schaap P."/>
            <person name="Glockner G."/>
        </authorList>
    </citation>
    <scope>NUCLEOTIDE SEQUENCE [LARGE SCALE GENOMIC DNA]</scope>
    <source>
        <strain evidence="5 6">Jena</strain>
    </source>
</reference>
<dbReference type="InterPro" id="IPR011044">
    <property type="entry name" value="Quino_amine_DH_bsu"/>
</dbReference>
<dbReference type="SUPFAM" id="SSF50998">
    <property type="entry name" value="Quinoprotein alcohol dehydrogenase-like"/>
    <property type="match status" value="1"/>
</dbReference>
<sequence length="1780" mass="197333">MKRVLITGATGFVGRRLIHALQGDDVYVVRAFCRNAASLGSDEPSEVFEGDVLDIASLQKAVEDVDVVIHLAADMDFFPKNKEKMYRTNVEGTRNLADACISHGRIKRFVYVSSTETYGAVQNGPATEESEYHPTSDYGRSKIKAEDMLKEKELPLVILKPSGIYGLGDDFVIFEMMQMVHHGILFFVPGTGDFHLTFVFIDDVVDAIVKSVDLHRKIEGESIILCSDDKWTYRQWICGTADALNRIHPFIHLPLSICKTVIKLIGPIMNLGKRRTFMFQPETIDRMAEERWFDNSKAKKMLGWAPRVTNEEGLRRCTEAAFRRGKLWRMPYSPVSLEEYVPCYMMQRSRIGESSSLKARRKGLCWSRDMDVNVGGPLKRRPHPNTFSLFTDSNMSATLQNTYGAVPATTRGKPVVVNGDPKGVNFLYATGSSIFIRSLKEPLKTEQYTDHQFSTTVARYAPSGFYIASGDSSGIVRIWDTTQKEHLCKLELKVLSGPISDLQWSDDSKRIVVVGDGKEKFGAVFLWDSGSSVGEISGHSKAIASVDFKQTRPYRIATGSEDLAVNWFEGPPFKYKKSMKDHQRFITCVRFSPNGEKLVSVGTDKIGILYDGKTGDPVGKLNPEGGHTAGIYSASWSPDSKQIFTASADKTCKLWDAETGNCLKTFTVKPNSQVEDQQLGSLWQGDTVISISLSGDINYWDLNKTDAPSRVVLGHQKFITGLAYDESSQKLYSGSYDSLLVEWDLKTGATQAFKGKGHGNQINRIQVQGGNLVTASMDDTIRVTPLSSREYSADATKLESTPVDVAVAKKSNLAVAVNTTSVVLVRGGKVTQTHAVKYQPTSVALSVDETKVAVGGKDNKIYVYNVNGDSLSDSATLEGHRGALTTLSFSPDGKYLAAGDYQRDIFIWDVSTKSIKIQGWVFHSAKVNSVAWTPDSLHLASGSLDGNIFVWSVEDPTKRIQVKGAHQGGVNVVLWLDNQTIASAGQDATVKTWVDTKGGALFFSAGSKGIFCPLLQHDYQRDRITREILKMLLVGHRGQARAAARRSRKIQFAILRSKGDRVDISANDNQILPEACRTLSSVEPEISGRAVVILQMLLANPRVNQQTTTRLSEMLCLGENIESSQRSGCVERSIQCLFATTHESLFFLLEGLVYSVLCCNMIANGLISSYDVTREILKMMLVRDRGQSKSAARRSRRTRFAILRSTCKTWKEIVDGFTDVLSHRDLIFAADQGYLESVRFLVSLPVKLHKNPFIELYSRYTHKKPSSLPTRDIFEALLAHPHLDPTEKDNWAVTEAISNLHPDVVQVLLDHPRVDISADNNKIFREACDSLSRVESEMSRRINSNMFGRAARIIQILLANPHVDPSAKNNEGLMYTLSGGGYSVIAALLADSRVDPSARDNEAIQSACARGDVAMVKMLLSHPRVDPSARDNEAIRNACARGDTAMVKMLLSHPRVDPSARDNEAIRNACARGDAATVKMLLSHPRVDPSARDHEAIRNAYILHTPKGIIELLLAHHRVDPTFSNNWLLRTACSMDHADIVRFLLAQPGVDPSVEDNEAIRNACSNGRVSTVELLLADPRVDPSARNNKAIRDACAKRNLDIICLLLANSRVDPSAEDNEAIRNVLRVEAVEMLLAHPRVDPSARNNEAIRNACARGNVATVHSLLADPRVDPSANNNEAIKRACSQKRHNIIKVLIQDSRVDPSVDNNKLLRTAAERGGLLMVELLLKSPRVDPSALSAYPDIVRSLERKSVQRIQIKREAIRMWILETVLHTELMIQQ</sequence>
<dbReference type="Pfam" id="PF00400">
    <property type="entry name" value="WD40"/>
    <property type="match status" value="6"/>
</dbReference>
<dbReference type="GO" id="GO:0030864">
    <property type="term" value="C:cortical actin cytoskeleton"/>
    <property type="evidence" value="ECO:0007669"/>
    <property type="project" value="TreeGrafter"/>
</dbReference>
<dbReference type="SUPFAM" id="SSF51735">
    <property type="entry name" value="NAD(P)-binding Rossmann-fold domains"/>
    <property type="match status" value="1"/>
</dbReference>
<dbReference type="Pfam" id="PF01370">
    <property type="entry name" value="Epimerase"/>
    <property type="match status" value="1"/>
</dbReference>
<dbReference type="SMART" id="SM00248">
    <property type="entry name" value="ANK"/>
    <property type="match status" value="9"/>
</dbReference>
<dbReference type="InterPro" id="IPR001509">
    <property type="entry name" value="Epimerase_deHydtase"/>
</dbReference>
<name>A0A2P6NBV6_9EUKA</name>
<accession>A0A2P6NBV6</accession>
<evidence type="ECO:0000256" key="2">
    <source>
        <dbReference type="ARBA" id="ARBA00022737"/>
    </source>
</evidence>
<dbReference type="PROSITE" id="PS50294">
    <property type="entry name" value="WD_REPEATS_REGION"/>
    <property type="match status" value="5"/>
</dbReference>
<dbReference type="InterPro" id="IPR036770">
    <property type="entry name" value="Ankyrin_rpt-contain_sf"/>
</dbReference>
<feature type="repeat" description="WD" evidence="3">
    <location>
        <begin position="624"/>
        <end position="665"/>
    </location>
</feature>
<dbReference type="InterPro" id="IPR036291">
    <property type="entry name" value="NAD(P)-bd_dom_sf"/>
</dbReference>
<comment type="caution">
    <text evidence="5">The sequence shown here is derived from an EMBL/GenBank/DDBJ whole genome shotgun (WGS) entry which is preliminary data.</text>
</comment>
<dbReference type="Gene3D" id="3.40.50.720">
    <property type="entry name" value="NAD(P)-binding Rossmann-like Domain"/>
    <property type="match status" value="1"/>
</dbReference>
<evidence type="ECO:0000313" key="5">
    <source>
        <dbReference type="EMBL" id="PRP81446.1"/>
    </source>
</evidence>
<dbReference type="InterPro" id="IPR019775">
    <property type="entry name" value="WD40_repeat_CS"/>
</dbReference>
<dbReference type="FunFam" id="2.130.10.10:FF:000167">
    <property type="entry name" value="Actin-interacting protein 1"/>
    <property type="match status" value="1"/>
</dbReference>
<dbReference type="PROSITE" id="PS50082">
    <property type="entry name" value="WD_REPEATS_2"/>
    <property type="match status" value="6"/>
</dbReference>
<feature type="repeat" description="WD" evidence="3">
    <location>
        <begin position="877"/>
        <end position="918"/>
    </location>
</feature>
<dbReference type="GO" id="GO:0051015">
    <property type="term" value="F:actin filament binding"/>
    <property type="evidence" value="ECO:0007669"/>
    <property type="project" value="TreeGrafter"/>
</dbReference>
<evidence type="ECO:0000259" key="4">
    <source>
        <dbReference type="Pfam" id="PF01370"/>
    </source>
</evidence>
<dbReference type="SMART" id="SM00320">
    <property type="entry name" value="WD40"/>
    <property type="match status" value="11"/>
</dbReference>
<keyword evidence="6" id="KW-1185">Reference proteome</keyword>
<dbReference type="OrthoDB" id="2306at2759"/>
<feature type="repeat" description="WD" evidence="3">
    <location>
        <begin position="448"/>
        <end position="489"/>
    </location>
</feature>
<proteinExistence type="predicted"/>
<dbReference type="InterPro" id="IPR001680">
    <property type="entry name" value="WD40_rpt"/>
</dbReference>
<dbReference type="PANTHER" id="PTHR19856">
    <property type="entry name" value="WD-REPEATCONTAINING PROTEIN WDR1"/>
    <property type="match status" value="1"/>
</dbReference>
<dbReference type="FunFam" id="2.130.10.10:FF:000102">
    <property type="entry name" value="Actin-interacting protein 1"/>
    <property type="match status" value="1"/>
</dbReference>
<dbReference type="SUPFAM" id="SSF50969">
    <property type="entry name" value="YVTN repeat-like/Quinoprotein amine dehydrogenase"/>
    <property type="match status" value="1"/>
</dbReference>
<dbReference type="STRING" id="1890364.A0A2P6NBV6"/>
<feature type="repeat" description="WD" evidence="3">
    <location>
        <begin position="712"/>
        <end position="753"/>
    </location>
</feature>
<dbReference type="SUPFAM" id="SSF48403">
    <property type="entry name" value="Ankyrin repeat"/>
    <property type="match status" value="3"/>
</dbReference>
<dbReference type="Gene3D" id="1.25.40.20">
    <property type="entry name" value="Ankyrin repeat-containing domain"/>
    <property type="match status" value="4"/>
</dbReference>
<dbReference type="Pfam" id="PF12796">
    <property type="entry name" value="Ank_2"/>
    <property type="match status" value="1"/>
</dbReference>
<gene>
    <name evidence="5" type="ORF">PROFUN_10976</name>
</gene>
<evidence type="ECO:0000313" key="6">
    <source>
        <dbReference type="Proteomes" id="UP000241769"/>
    </source>
</evidence>